<dbReference type="NCBIfam" id="NF004514">
    <property type="entry name" value="PRK05855.1"/>
    <property type="match status" value="1"/>
</dbReference>
<dbReference type="InterPro" id="IPR036291">
    <property type="entry name" value="NAD(P)-bd_dom_sf"/>
</dbReference>
<dbReference type="InterPro" id="IPR057326">
    <property type="entry name" value="KR_dom"/>
</dbReference>
<dbReference type="Proteomes" id="UP001205185">
    <property type="component" value="Unassembled WGS sequence"/>
</dbReference>
<keyword evidence="5" id="KW-1185">Reference proteome</keyword>
<dbReference type="InterPro" id="IPR029058">
    <property type="entry name" value="AB_hydrolase_fold"/>
</dbReference>
<evidence type="ECO:0000256" key="2">
    <source>
        <dbReference type="ARBA" id="ARBA00023002"/>
    </source>
</evidence>
<dbReference type="SUPFAM" id="SSF51735">
    <property type="entry name" value="NAD(P)-binding Rossmann-fold domains"/>
    <property type="match status" value="1"/>
</dbReference>
<proteinExistence type="inferred from homology"/>
<organism evidence="4 5">
    <name type="scientific">Actinokineospora diospyrosa</name>
    <dbReference type="NCBI Taxonomy" id="103728"/>
    <lineage>
        <taxon>Bacteria</taxon>
        <taxon>Bacillati</taxon>
        <taxon>Actinomycetota</taxon>
        <taxon>Actinomycetes</taxon>
        <taxon>Pseudonocardiales</taxon>
        <taxon>Pseudonocardiaceae</taxon>
        <taxon>Actinokineospora</taxon>
    </lineage>
</organism>
<dbReference type="Pfam" id="PF00106">
    <property type="entry name" value="adh_short"/>
    <property type="match status" value="1"/>
</dbReference>
<dbReference type="CDD" id="cd05233">
    <property type="entry name" value="SDR_c"/>
    <property type="match status" value="1"/>
</dbReference>
<dbReference type="InterPro" id="IPR000073">
    <property type="entry name" value="AB_hydrolase_1"/>
</dbReference>
<dbReference type="PRINTS" id="PR00081">
    <property type="entry name" value="GDHRDH"/>
</dbReference>
<dbReference type="RefSeq" id="WP_253888575.1">
    <property type="nucleotide sequence ID" value="NZ_BAAAVB010000003.1"/>
</dbReference>
<sequence length="573" mass="61658">MASAPPPRRSVVTSGDVELAVFSEGDPADPTVLLVHGFPDTHRLWDGVAERLVGDHHVVRYDVRGAGASSAPRKTAAYRTELLAEDLFAVADAVSPNRPVHLVAHDWGSIQAWAAVTAPRAKSRIASFTSISGPHLDHVGQWVRRRLSHPTPANLIKVVTQLNHSWYIAAFHIPVLPGLAWRTVLGPRWRHLLRLVEGIEATPAPTIGADAARGVRLYRANMLTRHPEPSPVEIPVQVVIPTKDRFVTPELAEDLEHWIPRLWRRRVAAGHWVPLSHPAVVARVVDEFVDHTSGAPMTRGLQRGRAGVPFTNQLVVITGAGKGIGRATALAFAATGAEVVVADVDIESARRTAAEIGPAGYAYQVDVSDAEAMSRFAHDVAAEHGVPDVVVNNAGIGMAGPFLATTDRDWRRVTDINLLGVVNGCREFGALMADAGEGGYIVNVASAAAYTPSRSLSAYAASKAAVLALSDCLRAEFAGHGIGISAICPGIVATDITNTTTFAGADDVEQQRLRHRASKAYARRGFTPDRVAEEVLRAVRRRIPVLPVTPEAKLARFGSRFAPGLMRRLARIF</sequence>
<dbReference type="SMART" id="SM00822">
    <property type="entry name" value="PKS_KR"/>
    <property type="match status" value="1"/>
</dbReference>
<dbReference type="PANTHER" id="PTHR43391">
    <property type="entry name" value="RETINOL DEHYDROGENASE-RELATED"/>
    <property type="match status" value="1"/>
</dbReference>
<dbReference type="EMBL" id="JAMTCO010000010">
    <property type="protein sequence ID" value="MCP2271618.1"/>
    <property type="molecule type" value="Genomic_DNA"/>
</dbReference>
<dbReference type="PRINTS" id="PR00080">
    <property type="entry name" value="SDRFAMILY"/>
</dbReference>
<comment type="caution">
    <text evidence="4">The sequence shown here is derived from an EMBL/GenBank/DDBJ whole genome shotgun (WGS) entry which is preliminary data.</text>
</comment>
<dbReference type="Gene3D" id="3.40.50.1820">
    <property type="entry name" value="alpha/beta hydrolase"/>
    <property type="match status" value="1"/>
</dbReference>
<dbReference type="InterPro" id="IPR002347">
    <property type="entry name" value="SDR_fam"/>
</dbReference>
<dbReference type="Gene3D" id="3.40.50.720">
    <property type="entry name" value="NAD(P)-binding Rossmann-like Domain"/>
    <property type="match status" value="1"/>
</dbReference>
<reference evidence="4 5" key="1">
    <citation type="submission" date="2022-06" db="EMBL/GenBank/DDBJ databases">
        <title>Genomic Encyclopedia of Archaeal and Bacterial Type Strains, Phase II (KMG-II): from individual species to whole genera.</title>
        <authorList>
            <person name="Goeker M."/>
        </authorList>
    </citation>
    <scope>NUCLEOTIDE SEQUENCE [LARGE SCALE GENOMIC DNA]</scope>
    <source>
        <strain evidence="4 5">DSM 44255</strain>
    </source>
</reference>
<evidence type="ECO:0000259" key="3">
    <source>
        <dbReference type="SMART" id="SM00822"/>
    </source>
</evidence>
<dbReference type="SUPFAM" id="SSF53474">
    <property type="entry name" value="alpha/beta-Hydrolases"/>
    <property type="match status" value="1"/>
</dbReference>
<gene>
    <name evidence="4" type="ORF">LV75_004132</name>
</gene>
<dbReference type="Pfam" id="PF00561">
    <property type="entry name" value="Abhydrolase_1"/>
    <property type="match status" value="1"/>
</dbReference>
<name>A0ABT1IG41_9PSEU</name>
<feature type="domain" description="Ketoreductase" evidence="3">
    <location>
        <begin position="313"/>
        <end position="490"/>
    </location>
</feature>
<protein>
    <submittedName>
        <fullName evidence="4">Short-chain dehydrogenase</fullName>
    </submittedName>
</protein>
<dbReference type="InterPro" id="IPR020904">
    <property type="entry name" value="Sc_DH/Rdtase_CS"/>
</dbReference>
<keyword evidence="2" id="KW-0560">Oxidoreductase</keyword>
<comment type="similarity">
    <text evidence="1">Belongs to the short-chain dehydrogenases/reductases (SDR) family.</text>
</comment>
<dbReference type="PROSITE" id="PS00061">
    <property type="entry name" value="ADH_SHORT"/>
    <property type="match status" value="1"/>
</dbReference>
<accession>A0ABT1IG41</accession>
<evidence type="ECO:0000313" key="5">
    <source>
        <dbReference type="Proteomes" id="UP001205185"/>
    </source>
</evidence>
<evidence type="ECO:0000313" key="4">
    <source>
        <dbReference type="EMBL" id="MCP2271618.1"/>
    </source>
</evidence>
<dbReference type="PANTHER" id="PTHR43391:SF12">
    <property type="entry name" value="OXIDOREDUCTASE EPHD-RELATED"/>
    <property type="match status" value="1"/>
</dbReference>
<evidence type="ECO:0000256" key="1">
    <source>
        <dbReference type="ARBA" id="ARBA00006484"/>
    </source>
</evidence>